<accession>A0A0D2PGD6</accession>
<dbReference type="PANTHER" id="PTHR28244">
    <property type="entry name" value="RNA POLYMERASE I-SPECIFIC TRANSCRIPTION INITIATION FACTOR RRN11"/>
    <property type="match status" value="1"/>
</dbReference>
<gene>
    <name evidence="1" type="ORF">HYPSUDRAFT_121006</name>
</gene>
<dbReference type="EMBL" id="KN817518">
    <property type="protein sequence ID" value="KJA29889.1"/>
    <property type="molecule type" value="Genomic_DNA"/>
</dbReference>
<dbReference type="InterPro" id="IPR007224">
    <property type="entry name" value="TIF_Rrn11"/>
</dbReference>
<dbReference type="PANTHER" id="PTHR28244:SF1">
    <property type="entry name" value="RNA POLYMERASE I-SPECIFIC TRANSCRIPTION INITIATION FACTOR RRN11"/>
    <property type="match status" value="1"/>
</dbReference>
<dbReference type="GO" id="GO:0017025">
    <property type="term" value="F:TBP-class protein binding"/>
    <property type="evidence" value="ECO:0007669"/>
    <property type="project" value="TreeGrafter"/>
</dbReference>
<proteinExistence type="predicted"/>
<dbReference type="OMA" id="WNIGLEI"/>
<dbReference type="InterPro" id="IPR053029">
    <property type="entry name" value="RNA_pol_I-specific_init_factor"/>
</dbReference>
<dbReference type="OrthoDB" id="2159786at2759"/>
<dbReference type="GO" id="GO:0001181">
    <property type="term" value="F:RNA polymerase I general transcription initiation factor activity"/>
    <property type="evidence" value="ECO:0007669"/>
    <property type="project" value="InterPro"/>
</dbReference>
<sequence>SSTDHVFLFASFDCKQPISARRVHLRRLHDILQLCIHRQDFERAKHVWAILVHCKEVDWKALWTIGLHILGAHESIDGKMEVSIEYLRTMMLQYPDDRESILKELVFRLLLQGKCREALDELELYLPSFPYQDNPVLHIYAGLSSLYLAQSTTAADINVFDPILIRDAQTHLDHAKFLDGENELAQAFLDKV</sequence>
<organism evidence="1 2">
    <name type="scientific">Hypholoma sublateritium (strain FD-334 SS-4)</name>
    <dbReference type="NCBI Taxonomy" id="945553"/>
    <lineage>
        <taxon>Eukaryota</taxon>
        <taxon>Fungi</taxon>
        <taxon>Dikarya</taxon>
        <taxon>Basidiomycota</taxon>
        <taxon>Agaricomycotina</taxon>
        <taxon>Agaricomycetes</taxon>
        <taxon>Agaricomycetidae</taxon>
        <taxon>Agaricales</taxon>
        <taxon>Agaricineae</taxon>
        <taxon>Strophariaceae</taxon>
        <taxon>Hypholoma</taxon>
    </lineage>
</organism>
<feature type="non-terminal residue" evidence="1">
    <location>
        <position position="1"/>
    </location>
</feature>
<dbReference type="GO" id="GO:0070860">
    <property type="term" value="C:RNA polymerase I core factor complex"/>
    <property type="evidence" value="ECO:0007669"/>
    <property type="project" value="TreeGrafter"/>
</dbReference>
<dbReference type="GO" id="GO:0042790">
    <property type="term" value="P:nucleolar large rRNA transcription by RNA polymerase I"/>
    <property type="evidence" value="ECO:0007669"/>
    <property type="project" value="TreeGrafter"/>
</dbReference>
<dbReference type="STRING" id="945553.A0A0D2PGD6"/>
<dbReference type="Proteomes" id="UP000054270">
    <property type="component" value="Unassembled WGS sequence"/>
</dbReference>
<dbReference type="AlphaFoldDB" id="A0A0D2PGD6"/>
<evidence type="ECO:0008006" key="3">
    <source>
        <dbReference type="Google" id="ProtNLM"/>
    </source>
</evidence>
<evidence type="ECO:0000313" key="1">
    <source>
        <dbReference type="EMBL" id="KJA29889.1"/>
    </source>
</evidence>
<evidence type="ECO:0000313" key="2">
    <source>
        <dbReference type="Proteomes" id="UP000054270"/>
    </source>
</evidence>
<dbReference type="GO" id="GO:0001164">
    <property type="term" value="F:RNA polymerase I core promoter sequence-specific DNA binding"/>
    <property type="evidence" value="ECO:0007669"/>
    <property type="project" value="InterPro"/>
</dbReference>
<keyword evidence="2" id="KW-1185">Reference proteome</keyword>
<feature type="non-terminal residue" evidence="1">
    <location>
        <position position="192"/>
    </location>
</feature>
<reference evidence="2" key="1">
    <citation type="submission" date="2014-04" db="EMBL/GenBank/DDBJ databases">
        <title>Evolutionary Origins and Diversification of the Mycorrhizal Mutualists.</title>
        <authorList>
            <consortium name="DOE Joint Genome Institute"/>
            <consortium name="Mycorrhizal Genomics Consortium"/>
            <person name="Kohler A."/>
            <person name="Kuo A."/>
            <person name="Nagy L.G."/>
            <person name="Floudas D."/>
            <person name="Copeland A."/>
            <person name="Barry K.W."/>
            <person name="Cichocki N."/>
            <person name="Veneault-Fourrey C."/>
            <person name="LaButti K."/>
            <person name="Lindquist E.A."/>
            <person name="Lipzen A."/>
            <person name="Lundell T."/>
            <person name="Morin E."/>
            <person name="Murat C."/>
            <person name="Riley R."/>
            <person name="Ohm R."/>
            <person name="Sun H."/>
            <person name="Tunlid A."/>
            <person name="Henrissat B."/>
            <person name="Grigoriev I.V."/>
            <person name="Hibbett D.S."/>
            <person name="Martin F."/>
        </authorList>
    </citation>
    <scope>NUCLEOTIDE SEQUENCE [LARGE SCALE GENOMIC DNA]</scope>
    <source>
        <strain evidence="2">FD-334 SS-4</strain>
    </source>
</reference>
<name>A0A0D2PGD6_HYPSF</name>
<protein>
    <recommendedName>
        <fullName evidence="3">ER membrane protein complex subunit 2</fullName>
    </recommendedName>
</protein>
<dbReference type="Pfam" id="PF04090">
    <property type="entry name" value="Rrn11"/>
    <property type="match status" value="1"/>
</dbReference>